<evidence type="ECO:0000313" key="2">
    <source>
        <dbReference type="Proteomes" id="UP000595814"/>
    </source>
</evidence>
<sequence>MNKRGCYIIFPEAHAIIAKNLCKEINDNYQISLNEKRMMWGAISPDILPKYKIYRHYKEDSEAFLVNEIVNLIYICRFFNLKSLDNFKKKIISIKIGVISHFLSDYVCLPHKENWTFNEAFKKHVNYEKELNEVVKNHVFTKNVISTESISLYECETIHLKKLVKEYINKVIDEYSLEQSYERDLDFALNLSTNISYFIFDVVNELSLETSMKYSFVF</sequence>
<gene>
    <name evidence="1" type="ORF">JFY71_11125</name>
</gene>
<keyword evidence="2" id="KW-1185">Reference proteome</keyword>
<accession>A0AC61N3H2</accession>
<organism evidence="1 2">
    <name type="scientific">Miniphocaeibacter halophilus</name>
    <dbReference type="NCBI Taxonomy" id="2931922"/>
    <lineage>
        <taxon>Bacteria</taxon>
        <taxon>Bacillati</taxon>
        <taxon>Bacillota</taxon>
        <taxon>Tissierellia</taxon>
        <taxon>Tissierellales</taxon>
        <taxon>Peptoniphilaceae</taxon>
        <taxon>Miniphocaeibacter</taxon>
    </lineage>
</organism>
<dbReference type="EMBL" id="CP066744">
    <property type="protein sequence ID" value="QQK09139.1"/>
    <property type="molecule type" value="Genomic_DNA"/>
</dbReference>
<dbReference type="Proteomes" id="UP000595814">
    <property type="component" value="Chromosome"/>
</dbReference>
<reference evidence="1 2" key="1">
    <citation type="journal article" date="2022" name="Int. J. Syst. Evol. Microbiol.">
        <title>Miniphocaeibacter halophilus sp. nov., an ammonium-tolerant acetate-producing bacterium isolated from a biogas system.</title>
        <authorList>
            <person name="Schnurer A."/>
            <person name="Singh A."/>
            <person name="Bi S."/>
            <person name="Qiao W."/>
            <person name="Westerholm M."/>
        </authorList>
    </citation>
    <scope>NUCLEOTIDE SEQUENCE [LARGE SCALE GENOMIC DNA]</scope>
    <source>
        <strain evidence="1 2">AMB_01</strain>
    </source>
</reference>
<evidence type="ECO:0000313" key="1">
    <source>
        <dbReference type="EMBL" id="QQK09139.1"/>
    </source>
</evidence>
<protein>
    <submittedName>
        <fullName evidence="1">Zinc dependent phospholipase C family protein</fullName>
    </submittedName>
</protein>
<name>A0AC61N3H2_9FIRM</name>
<proteinExistence type="predicted"/>